<accession>W4G109</accession>
<dbReference type="EMBL" id="KI913153">
    <property type="protein sequence ID" value="ETV72597.1"/>
    <property type="molecule type" value="Genomic_DNA"/>
</dbReference>
<feature type="region of interest" description="Disordered" evidence="1">
    <location>
        <begin position="30"/>
        <end position="50"/>
    </location>
</feature>
<dbReference type="Gene3D" id="1.10.510.10">
    <property type="entry name" value="Transferase(Phosphotransferase) domain 1"/>
    <property type="match status" value="1"/>
</dbReference>
<proteinExistence type="predicted"/>
<evidence type="ECO:0000256" key="1">
    <source>
        <dbReference type="SAM" id="MobiDB-lite"/>
    </source>
</evidence>
<dbReference type="GeneID" id="20814352"/>
<name>W4G109_APHAT</name>
<organism evidence="2">
    <name type="scientific">Aphanomyces astaci</name>
    <name type="common">Crayfish plague agent</name>
    <dbReference type="NCBI Taxonomy" id="112090"/>
    <lineage>
        <taxon>Eukaryota</taxon>
        <taxon>Sar</taxon>
        <taxon>Stramenopiles</taxon>
        <taxon>Oomycota</taxon>
        <taxon>Saprolegniomycetes</taxon>
        <taxon>Saprolegniales</taxon>
        <taxon>Verrucalvaceae</taxon>
        <taxon>Aphanomyces</taxon>
    </lineage>
</organism>
<dbReference type="RefSeq" id="XP_009837825.1">
    <property type="nucleotide sequence ID" value="XM_009839523.1"/>
</dbReference>
<dbReference type="RefSeq" id="XP_009837826.1">
    <property type="nucleotide sequence ID" value="XM_009839524.1"/>
</dbReference>
<dbReference type="AlphaFoldDB" id="W4G109"/>
<reference evidence="2" key="1">
    <citation type="submission" date="2013-12" db="EMBL/GenBank/DDBJ databases">
        <title>The Genome Sequence of Aphanomyces astaci APO3.</title>
        <authorList>
            <consortium name="The Broad Institute Genomics Platform"/>
            <person name="Russ C."/>
            <person name="Tyler B."/>
            <person name="van West P."/>
            <person name="Dieguez-Uribeondo J."/>
            <person name="Young S.K."/>
            <person name="Zeng Q."/>
            <person name="Gargeya S."/>
            <person name="Fitzgerald M."/>
            <person name="Abouelleil A."/>
            <person name="Alvarado L."/>
            <person name="Chapman S.B."/>
            <person name="Gainer-Dewar J."/>
            <person name="Goldberg J."/>
            <person name="Griggs A."/>
            <person name="Gujja S."/>
            <person name="Hansen M."/>
            <person name="Howarth C."/>
            <person name="Imamovic A."/>
            <person name="Ireland A."/>
            <person name="Larimer J."/>
            <person name="McCowan C."/>
            <person name="Murphy C."/>
            <person name="Pearson M."/>
            <person name="Poon T.W."/>
            <person name="Priest M."/>
            <person name="Roberts A."/>
            <person name="Saif S."/>
            <person name="Shea T."/>
            <person name="Sykes S."/>
            <person name="Wortman J."/>
            <person name="Nusbaum C."/>
            <person name="Birren B."/>
        </authorList>
    </citation>
    <scope>NUCLEOTIDE SEQUENCE [LARGE SCALE GENOMIC DNA]</scope>
    <source>
        <strain evidence="2">APO3</strain>
    </source>
</reference>
<gene>
    <name evidence="2" type="ORF">H257_12356</name>
</gene>
<dbReference type="InterPro" id="IPR011009">
    <property type="entry name" value="Kinase-like_dom_sf"/>
</dbReference>
<protein>
    <recommendedName>
        <fullName evidence="3">Protein kinase domain-containing protein</fullName>
    </recommendedName>
</protein>
<sequence>MVKAFSSHQHPHQALPYDLVRATPEGCNWSRQTSPAKLRESGKTTGADAQLSARVRAHVRGDKAHELLCHLLRVNPAERGTADQVLSHAFFDQRDENLSLVSGTVQTILRTQQRRRQ</sequence>
<dbReference type="VEuPathDB" id="FungiDB:H257_12356"/>
<dbReference type="EMBL" id="KI913153">
    <property type="protein sequence ID" value="ETV72598.1"/>
    <property type="molecule type" value="Genomic_DNA"/>
</dbReference>
<dbReference type="SUPFAM" id="SSF56112">
    <property type="entry name" value="Protein kinase-like (PK-like)"/>
    <property type="match status" value="1"/>
</dbReference>
<evidence type="ECO:0008006" key="3">
    <source>
        <dbReference type="Google" id="ProtNLM"/>
    </source>
</evidence>
<evidence type="ECO:0000313" key="2">
    <source>
        <dbReference type="EMBL" id="ETV72598.1"/>
    </source>
</evidence>